<feature type="chain" id="PRO_5021877725" description="peroxidase" evidence="14">
    <location>
        <begin position="32"/>
        <end position="177"/>
    </location>
</feature>
<evidence type="ECO:0000256" key="7">
    <source>
        <dbReference type="ARBA" id="ARBA00023002"/>
    </source>
</evidence>
<dbReference type="EC" id="1.11.1.7" evidence="3"/>
<dbReference type="Proteomes" id="UP000489600">
    <property type="component" value="Unassembled WGS sequence"/>
</dbReference>
<dbReference type="GO" id="GO:0006979">
    <property type="term" value="P:response to oxidative stress"/>
    <property type="evidence" value="ECO:0007669"/>
    <property type="project" value="InterPro"/>
</dbReference>
<organism evidence="16 17">
    <name type="scientific">Arabis nemorensis</name>
    <dbReference type="NCBI Taxonomy" id="586526"/>
    <lineage>
        <taxon>Eukaryota</taxon>
        <taxon>Viridiplantae</taxon>
        <taxon>Streptophyta</taxon>
        <taxon>Embryophyta</taxon>
        <taxon>Tracheophyta</taxon>
        <taxon>Spermatophyta</taxon>
        <taxon>Magnoliopsida</taxon>
        <taxon>eudicotyledons</taxon>
        <taxon>Gunneridae</taxon>
        <taxon>Pentapetalae</taxon>
        <taxon>rosids</taxon>
        <taxon>malvids</taxon>
        <taxon>Brassicales</taxon>
        <taxon>Brassicaceae</taxon>
        <taxon>Arabideae</taxon>
        <taxon>Arabis</taxon>
    </lineage>
</organism>
<feature type="disulfide bond" evidence="12">
    <location>
        <begin position="41"/>
        <end position="109"/>
    </location>
</feature>
<keyword evidence="10" id="KW-0106">Calcium</keyword>
<evidence type="ECO:0000256" key="9">
    <source>
        <dbReference type="PIRSR" id="PIRSR600823-1"/>
    </source>
</evidence>
<dbReference type="PANTHER" id="PTHR31235">
    <property type="entry name" value="PEROXIDASE 25-RELATED"/>
    <property type="match status" value="1"/>
</dbReference>
<sequence>MASKFASYGQNYTSLLHVLLLLSGLLTSSSDLSFNFYAGSCPVAEFLDRNTVRSASSSDPTIPGKLLRLFFHDCFVQGITQRERSDPGNASLGGFSVIEKAKNAGEIFCPATVSCADIVALAARDAIEAVTFSPLFTFKFKSLYIALIRCNQSKLNRKEHKPFRFSYPKSNRINRFE</sequence>
<comment type="cofactor">
    <cofactor evidence="2">
        <name>heme b</name>
        <dbReference type="ChEBI" id="CHEBI:60344"/>
    </cofactor>
</comment>
<dbReference type="InterPro" id="IPR000823">
    <property type="entry name" value="Peroxidase_pln"/>
</dbReference>
<dbReference type="Pfam" id="PF00141">
    <property type="entry name" value="peroxidase"/>
    <property type="match status" value="1"/>
</dbReference>
<dbReference type="InterPro" id="IPR002016">
    <property type="entry name" value="Haem_peroxidase"/>
</dbReference>
<keyword evidence="5" id="KW-0349">Heme</keyword>
<name>A0A565CB17_9BRAS</name>
<comment type="catalytic activity">
    <reaction evidence="1">
        <text>2 a phenolic donor + H2O2 = 2 a phenolic radical donor + 2 H2O</text>
        <dbReference type="Rhea" id="RHEA:56136"/>
        <dbReference type="ChEBI" id="CHEBI:15377"/>
        <dbReference type="ChEBI" id="CHEBI:16240"/>
        <dbReference type="ChEBI" id="CHEBI:139520"/>
        <dbReference type="ChEBI" id="CHEBI:139521"/>
        <dbReference type="EC" id="1.11.1.7"/>
    </reaction>
</comment>
<feature type="site" description="Transition state stabilizer" evidence="11">
    <location>
        <position position="68"/>
    </location>
</feature>
<evidence type="ECO:0000256" key="10">
    <source>
        <dbReference type="PIRSR" id="PIRSR600823-3"/>
    </source>
</evidence>
<feature type="binding site" evidence="10">
    <location>
        <position position="76"/>
    </location>
    <ligand>
        <name>Ca(2+)</name>
        <dbReference type="ChEBI" id="CHEBI:29108"/>
        <label>1</label>
    </ligand>
</feature>
<feature type="signal peptide" evidence="14">
    <location>
        <begin position="1"/>
        <end position="31"/>
    </location>
</feature>
<evidence type="ECO:0000313" key="17">
    <source>
        <dbReference type="Proteomes" id="UP000489600"/>
    </source>
</evidence>
<dbReference type="EMBL" id="CABITT030000007">
    <property type="protein sequence ID" value="VVB10762.1"/>
    <property type="molecule type" value="Genomic_DNA"/>
</dbReference>
<evidence type="ECO:0000313" key="16">
    <source>
        <dbReference type="EMBL" id="VVB10762.1"/>
    </source>
</evidence>
<keyword evidence="8" id="KW-0408">Iron</keyword>
<dbReference type="GO" id="GO:0020037">
    <property type="term" value="F:heme binding"/>
    <property type="evidence" value="ECO:0007669"/>
    <property type="project" value="InterPro"/>
</dbReference>
<proteinExistence type="inferred from homology"/>
<comment type="similarity">
    <text evidence="13">Belongs to the peroxidase family.</text>
</comment>
<dbReference type="PRINTS" id="PR00461">
    <property type="entry name" value="PLPEROXIDASE"/>
</dbReference>
<keyword evidence="7" id="KW-0560">Oxidoreductase</keyword>
<dbReference type="PRINTS" id="PR00458">
    <property type="entry name" value="PEROXIDASE"/>
</dbReference>
<keyword evidence="17" id="KW-1185">Reference proteome</keyword>
<evidence type="ECO:0000256" key="2">
    <source>
        <dbReference type="ARBA" id="ARBA00001970"/>
    </source>
</evidence>
<keyword evidence="6 10" id="KW-0479">Metal-binding</keyword>
<keyword evidence="14" id="KW-0732">Signal</keyword>
<feature type="binding site" evidence="10">
    <location>
        <position position="78"/>
    </location>
    <ligand>
        <name>Ca(2+)</name>
        <dbReference type="ChEBI" id="CHEBI:29108"/>
        <label>1</label>
    </ligand>
</feature>
<evidence type="ECO:0000256" key="12">
    <source>
        <dbReference type="PIRSR" id="PIRSR600823-5"/>
    </source>
</evidence>
<dbReference type="PROSITE" id="PS50873">
    <property type="entry name" value="PEROXIDASE_4"/>
    <property type="match status" value="1"/>
</dbReference>
<evidence type="ECO:0000256" key="13">
    <source>
        <dbReference type="RuleBase" id="RU004241"/>
    </source>
</evidence>
<dbReference type="InterPro" id="IPR010255">
    <property type="entry name" value="Haem_peroxidase_sf"/>
</dbReference>
<evidence type="ECO:0000256" key="6">
    <source>
        <dbReference type="ARBA" id="ARBA00022723"/>
    </source>
</evidence>
<evidence type="ECO:0000259" key="15">
    <source>
        <dbReference type="PROSITE" id="PS50873"/>
    </source>
</evidence>
<evidence type="ECO:0000256" key="3">
    <source>
        <dbReference type="ARBA" id="ARBA00012313"/>
    </source>
</evidence>
<dbReference type="SUPFAM" id="SSF48113">
    <property type="entry name" value="Heme-dependent peroxidases"/>
    <property type="match status" value="1"/>
</dbReference>
<dbReference type="AlphaFoldDB" id="A0A565CB17"/>
<dbReference type="Gene3D" id="1.10.520.10">
    <property type="match status" value="1"/>
</dbReference>
<evidence type="ECO:0000256" key="11">
    <source>
        <dbReference type="PIRSR" id="PIRSR600823-4"/>
    </source>
</evidence>
<protein>
    <recommendedName>
        <fullName evidence="3">peroxidase</fullName>
        <ecNumber evidence="3">1.11.1.7</ecNumber>
    </recommendedName>
</protein>
<feature type="binding site" evidence="10">
    <location>
        <position position="73"/>
    </location>
    <ligand>
        <name>Ca(2+)</name>
        <dbReference type="ChEBI" id="CHEBI:29108"/>
        <label>1</label>
    </ligand>
</feature>
<keyword evidence="12" id="KW-1015">Disulfide bond</keyword>
<evidence type="ECO:0000256" key="4">
    <source>
        <dbReference type="ARBA" id="ARBA00022559"/>
    </source>
</evidence>
<evidence type="ECO:0000256" key="14">
    <source>
        <dbReference type="SAM" id="SignalP"/>
    </source>
</evidence>
<feature type="binding site" evidence="10">
    <location>
        <position position="83"/>
    </location>
    <ligand>
        <name>Ca(2+)</name>
        <dbReference type="ChEBI" id="CHEBI:29108"/>
        <label>1</label>
    </ligand>
</feature>
<evidence type="ECO:0000256" key="5">
    <source>
        <dbReference type="ARBA" id="ARBA00022617"/>
    </source>
</evidence>
<comment type="caution">
    <text evidence="16">The sequence shown here is derived from an EMBL/GenBank/DDBJ whole genome shotgun (WGS) entry which is preliminary data.</text>
</comment>
<feature type="active site" description="Proton acceptor" evidence="9">
    <location>
        <position position="72"/>
    </location>
</feature>
<dbReference type="GO" id="GO:0046872">
    <property type="term" value="F:metal ion binding"/>
    <property type="evidence" value="ECO:0007669"/>
    <property type="project" value="UniProtKB-KW"/>
</dbReference>
<dbReference type="GO" id="GO:0140825">
    <property type="term" value="F:lactoperoxidase activity"/>
    <property type="evidence" value="ECO:0007669"/>
    <property type="project" value="UniProtKB-EC"/>
</dbReference>
<accession>A0A565CB17</accession>
<feature type="domain" description="Plant heme peroxidase family profile" evidence="15">
    <location>
        <begin position="31"/>
        <end position="159"/>
    </location>
</feature>
<comment type="cofactor">
    <cofactor evidence="10">
        <name>Ca(2+)</name>
        <dbReference type="ChEBI" id="CHEBI:29108"/>
    </cofactor>
    <text evidence="10">Binds 2 calcium ions per subunit.</text>
</comment>
<dbReference type="OrthoDB" id="2113341at2759"/>
<gene>
    <name evidence="16" type="ORF">ANE_LOCUS21206</name>
</gene>
<reference evidence="16" key="1">
    <citation type="submission" date="2019-07" db="EMBL/GenBank/DDBJ databases">
        <authorList>
            <person name="Dittberner H."/>
        </authorList>
    </citation>
    <scope>NUCLEOTIDE SEQUENCE [LARGE SCALE GENOMIC DNA]</scope>
</reference>
<evidence type="ECO:0000256" key="1">
    <source>
        <dbReference type="ARBA" id="ARBA00000189"/>
    </source>
</evidence>
<evidence type="ECO:0000256" key="8">
    <source>
        <dbReference type="ARBA" id="ARBA00023004"/>
    </source>
</evidence>
<keyword evidence="4" id="KW-0575">Peroxidase</keyword>